<name>A0AAF3ESX8_9BILA</name>
<feature type="compositionally biased region" description="Polar residues" evidence="1">
    <location>
        <begin position="755"/>
        <end position="772"/>
    </location>
</feature>
<keyword evidence="3" id="KW-1185">Reference proteome</keyword>
<dbReference type="InterPro" id="IPR001810">
    <property type="entry name" value="F-box_dom"/>
</dbReference>
<reference evidence="4" key="1">
    <citation type="submission" date="2024-02" db="UniProtKB">
        <authorList>
            <consortium name="WormBaseParasite"/>
        </authorList>
    </citation>
    <scope>IDENTIFICATION</scope>
</reference>
<evidence type="ECO:0000313" key="3">
    <source>
        <dbReference type="Proteomes" id="UP000887575"/>
    </source>
</evidence>
<dbReference type="Proteomes" id="UP000887575">
    <property type="component" value="Unassembled WGS sequence"/>
</dbReference>
<proteinExistence type="predicted"/>
<dbReference type="Pfam" id="PF00646">
    <property type="entry name" value="F-box"/>
    <property type="match status" value="2"/>
</dbReference>
<dbReference type="AlphaFoldDB" id="A0AAF3ESX8"/>
<dbReference type="PROSITE" id="PS50181">
    <property type="entry name" value="FBOX"/>
    <property type="match status" value="1"/>
</dbReference>
<dbReference type="SMART" id="SM00256">
    <property type="entry name" value="FBOX"/>
    <property type="match status" value="2"/>
</dbReference>
<dbReference type="InterPro" id="IPR036047">
    <property type="entry name" value="F-box-like_dom_sf"/>
</dbReference>
<feature type="compositionally biased region" description="Acidic residues" evidence="1">
    <location>
        <begin position="837"/>
        <end position="847"/>
    </location>
</feature>
<evidence type="ECO:0000313" key="4">
    <source>
        <dbReference type="WBParaSite" id="MBELARI_LOCUS16935"/>
    </source>
</evidence>
<organism evidence="3 4">
    <name type="scientific">Mesorhabditis belari</name>
    <dbReference type="NCBI Taxonomy" id="2138241"/>
    <lineage>
        <taxon>Eukaryota</taxon>
        <taxon>Metazoa</taxon>
        <taxon>Ecdysozoa</taxon>
        <taxon>Nematoda</taxon>
        <taxon>Chromadorea</taxon>
        <taxon>Rhabditida</taxon>
        <taxon>Rhabditina</taxon>
        <taxon>Rhabditomorpha</taxon>
        <taxon>Rhabditoidea</taxon>
        <taxon>Rhabditidae</taxon>
        <taxon>Mesorhabditinae</taxon>
        <taxon>Mesorhabditis</taxon>
    </lineage>
</organism>
<feature type="domain" description="F-box" evidence="2">
    <location>
        <begin position="130"/>
        <end position="178"/>
    </location>
</feature>
<dbReference type="SUPFAM" id="SSF52047">
    <property type="entry name" value="RNI-like"/>
    <property type="match status" value="1"/>
</dbReference>
<dbReference type="WBParaSite" id="MBELARI_LOCUS16935">
    <property type="protein sequence ID" value="MBELARI_LOCUS16935"/>
    <property type="gene ID" value="MBELARI_LOCUS16935"/>
</dbReference>
<accession>A0AAF3ESX8</accession>
<protein>
    <submittedName>
        <fullName evidence="4">F-box domain-containing protein</fullName>
    </submittedName>
</protein>
<evidence type="ECO:0000256" key="1">
    <source>
        <dbReference type="SAM" id="MobiDB-lite"/>
    </source>
</evidence>
<dbReference type="SUPFAM" id="SSF81383">
    <property type="entry name" value="F-box domain"/>
    <property type="match status" value="1"/>
</dbReference>
<sequence>MAERGGDQDFAASVDELEIRKMRLEQMRIENARNVGFSGSVGKNSNETSPSAEAEAKSIETVEVETFSGNLPNDPNSVVGKEQEEGENLFDLLPNELVTAIFRNCTFGQRQLKCSLICRRFHNIIEQMTPRFFDWLPDEVVLRILESFGIRERANVLAKVCKRFHDLVTQVGEGMSDVYVLNVFEEHIWDNSVSRNNSNKQTIIRLPDTDSLQHVFKYFKAMSAAKIWYESADFGERVIDNLSDSHLKMSCVDVYPYAPVEVLDYLEEKIPQLEAITMRPHGPTLWNGVPMTQMPQFQHLRTLIIDGFEIDSSIKFPPNVTTFDYSFRSNNGETPPWMLVMPKLAHMPLLEFISLSHVRINTVHDFVAFIQFLGPDFLPHLKFLVLKFCKFPSFGNKHWADGQTERNRHRRLLARERQQEEEEEEIVPQVLTDDFIPPVLPDLEQYTTTRPFGLQWLKIELCDGSLAELLSVFTSICHNLTMVLLSVIADLEYLRDINTVAPILEQRRIWTHLSFLTKAPIDYPISRSPFRKILPSPSLFGITTKLEASFADDPHFFKTYLLGGKWHRVHEVKLISCPAASNEFIEHISENAKFLRKLTVIRCRNVDEDGMGHFVENIQNRQRDLTITWKRDKLRSRPSGFYLHMCTNREKLEGKTMRFKTKTFPEGDGEEVVVIGRESNIVISLRDWDENDAGRLVSICVRTPFSERRKEELRLKAEQEKREAEEKKALMELREELTKEPPSYTPPPPPENEIVQRTGSPSTETNAHNEQASELEGTGAIGTEPGSMAVEVSSQEQQPVDSQLKQSSSILGSNAEDLATEPALQIDDQNQEIGENPPEESEIDAESSEPNSAKLENLETIVFH</sequence>
<dbReference type="CDD" id="cd09917">
    <property type="entry name" value="F-box_SF"/>
    <property type="match status" value="1"/>
</dbReference>
<feature type="compositionally biased region" description="Polar residues" evidence="1">
    <location>
        <begin position="41"/>
        <end position="51"/>
    </location>
</feature>
<feature type="compositionally biased region" description="Polar residues" evidence="1">
    <location>
        <begin position="792"/>
        <end position="812"/>
    </location>
</feature>
<feature type="region of interest" description="Disordered" evidence="1">
    <location>
        <begin position="35"/>
        <end position="56"/>
    </location>
</feature>
<evidence type="ECO:0000259" key="2">
    <source>
        <dbReference type="PROSITE" id="PS50181"/>
    </source>
</evidence>
<feature type="region of interest" description="Disordered" evidence="1">
    <location>
        <begin position="737"/>
        <end position="864"/>
    </location>
</feature>